<dbReference type="PANTHER" id="PTHR44103">
    <property type="entry name" value="PROPROTEIN CONVERTASE P"/>
    <property type="match status" value="1"/>
</dbReference>
<dbReference type="Gene3D" id="3.90.1720.10">
    <property type="entry name" value="endopeptidase domain like (from Nostoc punctiforme)"/>
    <property type="match status" value="1"/>
</dbReference>
<evidence type="ECO:0000313" key="4">
    <source>
        <dbReference type="Proteomes" id="UP000298111"/>
    </source>
</evidence>
<feature type="chain" id="PRO_5039717155" evidence="2">
    <location>
        <begin position="18"/>
        <end position="436"/>
    </location>
</feature>
<organism evidence="3 4">
    <name type="scientific">Streptomyces albus</name>
    <dbReference type="NCBI Taxonomy" id="1888"/>
    <lineage>
        <taxon>Bacteria</taxon>
        <taxon>Bacillati</taxon>
        <taxon>Actinomycetota</taxon>
        <taxon>Actinomycetes</taxon>
        <taxon>Kitasatosporales</taxon>
        <taxon>Streptomycetaceae</taxon>
        <taxon>Streptomyces</taxon>
    </lineage>
</organism>
<comment type="caution">
    <text evidence="3">The sequence shown here is derived from an EMBL/GenBank/DDBJ whole genome shotgun (WGS) entry which is preliminary data.</text>
</comment>
<accession>A0A8H1LKB4</accession>
<dbReference type="Pfam" id="PF13517">
    <property type="entry name" value="FG-GAP_3"/>
    <property type="match status" value="1"/>
</dbReference>
<dbReference type="SUPFAM" id="SSF54001">
    <property type="entry name" value="Cysteine proteinases"/>
    <property type="match status" value="1"/>
</dbReference>
<gene>
    <name evidence="3" type="ORF">D8771_05120</name>
</gene>
<keyword evidence="1 2" id="KW-0732">Signal</keyword>
<sequence>MLAGVAATLLVAAPVNAVQGTAARPADSQTADSAVDGPITRSEMRQRAKSWIDERVPYDQASFHTNQYGRYRQDCSGYVSMAWHLGSSYTTRSLPDVMNTIARSELRFGDALWRVDSKVGHVALFVRWADAAHTRPVVWEEYDYGHVAEERTWTAAYAGTFTPKRYRNVVEDGTGSGSASLSGDGRADIVKVGSDGVVKGWRNGAGFAAMPWDAWADKVATEFTGGNIYFPDLDGDGKRDIARVLENGDVKAWHNGAGFGDMPWDGWAKVGTEFRAGNVFFPDLDGDGRDDIARVLDNGDIQAWHNGGGFAEMPWDNWAVIATDFTPENVRFADLDGDGRDDILKVGDDGKVQAWHNGAGFAEKPWDNYVGTFATEFSKDNIFFADLDGDGKDDIARVLDNGDVKAWHNGAGFAEMPWDDWAIVGTEFTKNNLSFA</sequence>
<protein>
    <submittedName>
        <fullName evidence="3">VCBS repeat-containing protein</fullName>
    </submittedName>
</protein>
<evidence type="ECO:0000256" key="2">
    <source>
        <dbReference type="SAM" id="SignalP"/>
    </source>
</evidence>
<dbReference type="InterPro" id="IPR028994">
    <property type="entry name" value="Integrin_alpha_N"/>
</dbReference>
<dbReference type="SUPFAM" id="SSF69318">
    <property type="entry name" value="Integrin alpha N-terminal domain"/>
    <property type="match status" value="1"/>
</dbReference>
<evidence type="ECO:0000256" key="1">
    <source>
        <dbReference type="ARBA" id="ARBA00022729"/>
    </source>
</evidence>
<evidence type="ECO:0000313" key="3">
    <source>
        <dbReference type="EMBL" id="TGG87129.1"/>
    </source>
</evidence>
<dbReference type="Proteomes" id="UP000298111">
    <property type="component" value="Unassembled WGS sequence"/>
</dbReference>
<name>A0A8H1LKB4_9ACTN</name>
<feature type="signal peptide" evidence="2">
    <location>
        <begin position="1"/>
        <end position="17"/>
    </location>
</feature>
<proteinExistence type="predicted"/>
<reference evidence="3 4" key="1">
    <citation type="submission" date="2018-10" db="EMBL/GenBank/DDBJ databases">
        <title>Isolation of pseudouridimycin from Streptomyces albus DSM 40763.</title>
        <authorList>
            <person name="Rosenqvist P."/>
            <person name="Metsae-Ketelae M."/>
            <person name="Virta P."/>
        </authorList>
    </citation>
    <scope>NUCLEOTIDE SEQUENCE [LARGE SCALE GENOMIC DNA]</scope>
    <source>
        <strain evidence="3 4">DSM 40763</strain>
    </source>
</reference>
<dbReference type="EMBL" id="RCIY01000029">
    <property type="protein sequence ID" value="TGG87129.1"/>
    <property type="molecule type" value="Genomic_DNA"/>
</dbReference>
<dbReference type="InterPro" id="IPR013517">
    <property type="entry name" value="FG-GAP"/>
</dbReference>
<dbReference type="AlphaFoldDB" id="A0A8H1LKB4"/>
<dbReference type="PANTHER" id="PTHR44103:SF1">
    <property type="entry name" value="PROPROTEIN CONVERTASE P"/>
    <property type="match status" value="1"/>
</dbReference>
<dbReference type="InterPro" id="IPR038765">
    <property type="entry name" value="Papain-like_cys_pep_sf"/>
</dbReference>